<dbReference type="HOGENOM" id="CLU_2984897_0_0_1"/>
<organism evidence="2">
    <name type="scientific">Capitella teleta</name>
    <name type="common">Polychaete worm</name>
    <dbReference type="NCBI Taxonomy" id="283909"/>
    <lineage>
        <taxon>Eukaryota</taxon>
        <taxon>Metazoa</taxon>
        <taxon>Spiralia</taxon>
        <taxon>Lophotrochozoa</taxon>
        <taxon>Annelida</taxon>
        <taxon>Polychaeta</taxon>
        <taxon>Sedentaria</taxon>
        <taxon>Scolecida</taxon>
        <taxon>Capitellidae</taxon>
        <taxon>Capitella</taxon>
    </lineage>
</organism>
<evidence type="ECO:0000313" key="4">
    <source>
        <dbReference type="Proteomes" id="UP000014760"/>
    </source>
</evidence>
<dbReference type="OrthoDB" id="6147874at2759"/>
<feature type="non-terminal residue" evidence="2">
    <location>
        <position position="1"/>
    </location>
</feature>
<dbReference type="EnsemblMetazoa" id="CapteT105849">
    <property type="protein sequence ID" value="CapteP105849"/>
    <property type="gene ID" value="CapteG105849"/>
</dbReference>
<dbReference type="InterPro" id="IPR043504">
    <property type="entry name" value="Peptidase_S1_PA_chymotrypsin"/>
</dbReference>
<reference evidence="3" key="3">
    <citation type="submission" date="2015-06" db="UniProtKB">
        <authorList>
            <consortium name="EnsemblMetazoa"/>
        </authorList>
    </citation>
    <scope>IDENTIFICATION</scope>
</reference>
<sequence>QSDSGGPLVYKESDEFILTGVTSLRHSLCARTHPTPYTRIYKFRGWIKQYVKFSINHL</sequence>
<protein>
    <recommendedName>
        <fullName evidence="1">Peptidase S1 domain-containing protein</fullName>
    </recommendedName>
</protein>
<feature type="domain" description="Peptidase S1" evidence="1">
    <location>
        <begin position="1"/>
        <end position="47"/>
    </location>
</feature>
<dbReference type="EMBL" id="AMQN01016209">
    <property type="status" value="NOT_ANNOTATED_CDS"/>
    <property type="molecule type" value="Genomic_DNA"/>
</dbReference>
<evidence type="ECO:0000313" key="2">
    <source>
        <dbReference type="EMBL" id="ELU18580.1"/>
    </source>
</evidence>
<reference evidence="2 4" key="2">
    <citation type="journal article" date="2013" name="Nature">
        <title>Insights into bilaterian evolution from three spiralian genomes.</title>
        <authorList>
            <person name="Simakov O."/>
            <person name="Marletaz F."/>
            <person name="Cho S.J."/>
            <person name="Edsinger-Gonzales E."/>
            <person name="Havlak P."/>
            <person name="Hellsten U."/>
            <person name="Kuo D.H."/>
            <person name="Larsson T."/>
            <person name="Lv J."/>
            <person name="Arendt D."/>
            <person name="Savage R."/>
            <person name="Osoegawa K."/>
            <person name="de Jong P."/>
            <person name="Grimwood J."/>
            <person name="Chapman J.A."/>
            <person name="Shapiro H."/>
            <person name="Aerts A."/>
            <person name="Otillar R.P."/>
            <person name="Terry A.Y."/>
            <person name="Boore J.L."/>
            <person name="Grigoriev I.V."/>
            <person name="Lindberg D.R."/>
            <person name="Seaver E.C."/>
            <person name="Weisblat D.A."/>
            <person name="Putnam N.H."/>
            <person name="Rokhsar D.S."/>
        </authorList>
    </citation>
    <scope>NUCLEOTIDE SEQUENCE</scope>
    <source>
        <strain evidence="2 4">I ESC-2004</strain>
    </source>
</reference>
<dbReference type="Proteomes" id="UP000014760">
    <property type="component" value="Unassembled WGS sequence"/>
</dbReference>
<keyword evidence="4" id="KW-1185">Reference proteome</keyword>
<dbReference type="GO" id="GO:0006508">
    <property type="term" value="P:proteolysis"/>
    <property type="evidence" value="ECO:0007669"/>
    <property type="project" value="InterPro"/>
</dbReference>
<reference evidence="4" key="1">
    <citation type="submission" date="2012-12" db="EMBL/GenBank/DDBJ databases">
        <authorList>
            <person name="Hellsten U."/>
            <person name="Grimwood J."/>
            <person name="Chapman J.A."/>
            <person name="Shapiro H."/>
            <person name="Aerts A."/>
            <person name="Otillar R.P."/>
            <person name="Terry A.Y."/>
            <person name="Boore J.L."/>
            <person name="Simakov O."/>
            <person name="Marletaz F."/>
            <person name="Cho S.-J."/>
            <person name="Edsinger-Gonzales E."/>
            <person name="Havlak P."/>
            <person name="Kuo D.-H."/>
            <person name="Larsson T."/>
            <person name="Lv J."/>
            <person name="Arendt D."/>
            <person name="Savage R."/>
            <person name="Osoegawa K."/>
            <person name="de Jong P."/>
            <person name="Lindberg D.R."/>
            <person name="Seaver E.C."/>
            <person name="Weisblat D.A."/>
            <person name="Putnam N.H."/>
            <person name="Grigoriev I.V."/>
            <person name="Rokhsar D.S."/>
        </authorList>
    </citation>
    <scope>NUCLEOTIDE SEQUENCE</scope>
    <source>
        <strain evidence="4">I ESC-2004</strain>
    </source>
</reference>
<evidence type="ECO:0000313" key="3">
    <source>
        <dbReference type="EnsemblMetazoa" id="CapteP105849"/>
    </source>
</evidence>
<dbReference type="GO" id="GO:0004252">
    <property type="term" value="F:serine-type endopeptidase activity"/>
    <property type="evidence" value="ECO:0007669"/>
    <property type="project" value="InterPro"/>
</dbReference>
<dbReference type="AlphaFoldDB" id="R7VMC1"/>
<accession>R7VMC1</accession>
<gene>
    <name evidence="2" type="ORF">CAPTEDRAFT_105849</name>
</gene>
<name>R7VMC1_CAPTE</name>
<evidence type="ECO:0000259" key="1">
    <source>
        <dbReference type="Pfam" id="PF00089"/>
    </source>
</evidence>
<proteinExistence type="predicted"/>
<dbReference type="InterPro" id="IPR001254">
    <property type="entry name" value="Trypsin_dom"/>
</dbReference>
<dbReference type="SUPFAM" id="SSF50494">
    <property type="entry name" value="Trypsin-like serine proteases"/>
    <property type="match status" value="1"/>
</dbReference>
<dbReference type="InterPro" id="IPR009003">
    <property type="entry name" value="Peptidase_S1_PA"/>
</dbReference>
<dbReference type="Pfam" id="PF00089">
    <property type="entry name" value="Trypsin"/>
    <property type="match status" value="1"/>
</dbReference>
<dbReference type="STRING" id="283909.R7VMC1"/>
<dbReference type="EMBL" id="KB291832">
    <property type="protein sequence ID" value="ELU18580.1"/>
    <property type="molecule type" value="Genomic_DNA"/>
</dbReference>
<dbReference type="Gene3D" id="2.40.10.10">
    <property type="entry name" value="Trypsin-like serine proteases"/>
    <property type="match status" value="1"/>
</dbReference>